<accession>Q5P390</accession>
<feature type="compositionally biased region" description="Basic residues" evidence="1">
    <location>
        <begin position="80"/>
        <end position="89"/>
    </location>
</feature>
<dbReference type="HOGENOM" id="CLU_2448233_0_0_4"/>
<feature type="region of interest" description="Disordered" evidence="1">
    <location>
        <begin position="51"/>
        <end position="89"/>
    </location>
</feature>
<proteinExistence type="predicted"/>
<evidence type="ECO:0000313" key="3">
    <source>
        <dbReference type="Proteomes" id="UP000006552"/>
    </source>
</evidence>
<protein>
    <submittedName>
        <fullName evidence="2">Uncharacterized protein</fullName>
    </submittedName>
</protein>
<reference evidence="2 3" key="1">
    <citation type="journal article" date="2005" name="Arch. Microbiol.">
        <title>The genome sequence of an anaerobic aromatic-degrading denitrifying bacterium, strain EbN1.</title>
        <authorList>
            <person name="Rabus R."/>
            <person name="Kube M."/>
            <person name="Heider J."/>
            <person name="Beck A."/>
            <person name="Heitmann K."/>
            <person name="Widdel F."/>
            <person name="Reinhardt R."/>
        </authorList>
    </citation>
    <scope>NUCLEOTIDE SEQUENCE [LARGE SCALE GENOMIC DNA]</scope>
    <source>
        <strain evidence="2 3">EbN1</strain>
    </source>
</reference>
<keyword evidence="3" id="KW-1185">Reference proteome</keyword>
<sequence length="89" mass="9866">MRTNSSREFERLPDGAGLSGHAHPRGFALDQRGHPRQDHALIVDEQNFDRRSQSARQDGVLHACGDGREDSTIPVARQGAHGRTRLQEA</sequence>
<gene>
    <name evidence="2" type="ORF">ebA3723</name>
</gene>
<evidence type="ECO:0000313" key="2">
    <source>
        <dbReference type="EMBL" id="CAI08224.1"/>
    </source>
</evidence>
<feature type="region of interest" description="Disordered" evidence="1">
    <location>
        <begin position="1"/>
        <end position="34"/>
    </location>
</feature>
<name>Q5P390_AROAE</name>
<dbReference type="AlphaFoldDB" id="Q5P390"/>
<evidence type="ECO:0000256" key="1">
    <source>
        <dbReference type="SAM" id="MobiDB-lite"/>
    </source>
</evidence>
<organism evidence="2 3">
    <name type="scientific">Aromatoleum aromaticum (strain DSM 19018 / LMG 30748 / EbN1)</name>
    <name type="common">Azoarcus sp. (strain EbN1)</name>
    <dbReference type="NCBI Taxonomy" id="76114"/>
    <lineage>
        <taxon>Bacteria</taxon>
        <taxon>Pseudomonadati</taxon>
        <taxon>Pseudomonadota</taxon>
        <taxon>Betaproteobacteria</taxon>
        <taxon>Rhodocyclales</taxon>
        <taxon>Rhodocyclaceae</taxon>
        <taxon>Aromatoleum</taxon>
    </lineage>
</organism>
<feature type="compositionally biased region" description="Basic and acidic residues" evidence="1">
    <location>
        <begin position="1"/>
        <end position="13"/>
    </location>
</feature>
<dbReference type="EMBL" id="CR555306">
    <property type="protein sequence ID" value="CAI08224.1"/>
    <property type="molecule type" value="Genomic_DNA"/>
</dbReference>
<dbReference type="Proteomes" id="UP000006552">
    <property type="component" value="Chromosome"/>
</dbReference>
<dbReference type="KEGG" id="eba:ebA3723"/>